<accession>A0A834YVN1</accession>
<evidence type="ECO:0000313" key="5">
    <source>
        <dbReference type="Proteomes" id="UP000655225"/>
    </source>
</evidence>
<evidence type="ECO:0000256" key="2">
    <source>
        <dbReference type="PROSITE-ProRule" id="PRU00663"/>
    </source>
</evidence>
<protein>
    <recommendedName>
        <fullName evidence="3">PRONE domain-containing protein</fullName>
    </recommendedName>
</protein>
<dbReference type="Pfam" id="PF03759">
    <property type="entry name" value="PRONE"/>
    <property type="match status" value="1"/>
</dbReference>
<dbReference type="AlphaFoldDB" id="A0A834YVN1"/>
<dbReference type="InterPro" id="IPR005512">
    <property type="entry name" value="PRONE_dom"/>
</dbReference>
<reference evidence="4 5" key="1">
    <citation type="submission" date="2020-04" db="EMBL/GenBank/DDBJ databases">
        <title>Plant Genome Project.</title>
        <authorList>
            <person name="Zhang R.-G."/>
        </authorList>
    </citation>
    <scope>NUCLEOTIDE SEQUENCE [LARGE SCALE GENOMIC DNA]</scope>
    <source>
        <strain evidence="4">YNK0</strain>
        <tissue evidence="4">Leaf</tissue>
    </source>
</reference>
<keyword evidence="5" id="KW-1185">Reference proteome</keyword>
<dbReference type="OrthoDB" id="1053009at2759"/>
<dbReference type="PANTHER" id="PTHR33101">
    <property type="entry name" value="ROP GUANINE NUCLEOTIDE EXCHANGE FACTOR 1"/>
    <property type="match status" value="1"/>
</dbReference>
<dbReference type="InterPro" id="IPR038937">
    <property type="entry name" value="RopGEF"/>
</dbReference>
<proteinExistence type="predicted"/>
<dbReference type="Proteomes" id="UP000655225">
    <property type="component" value="Unassembled WGS sequence"/>
</dbReference>
<evidence type="ECO:0000259" key="3">
    <source>
        <dbReference type="PROSITE" id="PS51334"/>
    </source>
</evidence>
<dbReference type="Gene3D" id="1.20.58.2010">
    <property type="entry name" value="PRONE domain, subdomain 1"/>
    <property type="match status" value="1"/>
</dbReference>
<dbReference type="PANTHER" id="PTHR33101:SF14">
    <property type="entry name" value="ROP GUANINE NUCLEOTIDE EXCHANGE FACTOR 7"/>
    <property type="match status" value="1"/>
</dbReference>
<feature type="domain" description="PRONE" evidence="3">
    <location>
        <begin position="1"/>
        <end position="82"/>
    </location>
</feature>
<dbReference type="PROSITE" id="PS51334">
    <property type="entry name" value="PRONE"/>
    <property type="match status" value="1"/>
</dbReference>
<comment type="caution">
    <text evidence="4">The sequence shown here is derived from an EMBL/GenBank/DDBJ whole genome shotgun (WGS) entry which is preliminary data.</text>
</comment>
<keyword evidence="1 2" id="KW-0344">Guanine-nucleotide releasing factor</keyword>
<sequence>MIKELMIDADRRELLADRSESLLVCLKEWFPGLPQTTLDMSKIQYNKVVGKSIIESYSRVLESMVFNIVAHIDDLLYVDDLS</sequence>
<name>A0A834YVN1_TETSI</name>
<organism evidence="4 5">
    <name type="scientific">Tetracentron sinense</name>
    <name type="common">Spur-leaf</name>
    <dbReference type="NCBI Taxonomy" id="13715"/>
    <lineage>
        <taxon>Eukaryota</taxon>
        <taxon>Viridiplantae</taxon>
        <taxon>Streptophyta</taxon>
        <taxon>Embryophyta</taxon>
        <taxon>Tracheophyta</taxon>
        <taxon>Spermatophyta</taxon>
        <taxon>Magnoliopsida</taxon>
        <taxon>Trochodendrales</taxon>
        <taxon>Trochodendraceae</taxon>
        <taxon>Tetracentron</taxon>
    </lineage>
</organism>
<evidence type="ECO:0000256" key="1">
    <source>
        <dbReference type="ARBA" id="ARBA00022658"/>
    </source>
</evidence>
<dbReference type="EMBL" id="JABCRI010000013">
    <property type="protein sequence ID" value="KAF8395187.1"/>
    <property type="molecule type" value="Genomic_DNA"/>
</dbReference>
<gene>
    <name evidence="4" type="ORF">HHK36_019129</name>
</gene>
<dbReference type="GO" id="GO:0005085">
    <property type="term" value="F:guanyl-nucleotide exchange factor activity"/>
    <property type="evidence" value="ECO:0007669"/>
    <property type="project" value="UniProtKB-UniRule"/>
</dbReference>
<evidence type="ECO:0000313" key="4">
    <source>
        <dbReference type="EMBL" id="KAF8395187.1"/>
    </source>
</evidence>